<feature type="transmembrane region" description="Helical" evidence="8">
    <location>
        <begin position="444"/>
        <end position="462"/>
    </location>
</feature>
<evidence type="ECO:0000256" key="6">
    <source>
        <dbReference type="ARBA" id="ARBA00022989"/>
    </source>
</evidence>
<keyword evidence="5 8" id="KW-0812">Transmembrane</keyword>
<feature type="transmembrane region" description="Helical" evidence="8">
    <location>
        <begin position="387"/>
        <end position="410"/>
    </location>
</feature>
<keyword evidence="3" id="KW-0813">Transport</keyword>
<keyword evidence="6 8" id="KW-1133">Transmembrane helix</keyword>
<feature type="transmembrane region" description="Helical" evidence="8">
    <location>
        <begin position="357"/>
        <end position="375"/>
    </location>
</feature>
<feature type="transmembrane region" description="Helical" evidence="8">
    <location>
        <begin position="81"/>
        <end position="100"/>
    </location>
</feature>
<feature type="transmembrane region" description="Helical" evidence="8">
    <location>
        <begin position="42"/>
        <end position="61"/>
    </location>
</feature>
<evidence type="ECO:0000256" key="5">
    <source>
        <dbReference type="ARBA" id="ARBA00022692"/>
    </source>
</evidence>
<feature type="transmembrane region" description="Helical" evidence="8">
    <location>
        <begin position="303"/>
        <end position="323"/>
    </location>
</feature>
<evidence type="ECO:0000256" key="8">
    <source>
        <dbReference type="SAM" id="Phobius"/>
    </source>
</evidence>
<keyword evidence="10" id="KW-1185">Reference proteome</keyword>
<organism evidence="9 10">
    <name type="scientific">Sulfitobacter indolifex HEL-45</name>
    <dbReference type="NCBI Taxonomy" id="391624"/>
    <lineage>
        <taxon>Bacteria</taxon>
        <taxon>Pseudomonadati</taxon>
        <taxon>Pseudomonadota</taxon>
        <taxon>Alphaproteobacteria</taxon>
        <taxon>Rhodobacterales</taxon>
        <taxon>Roseobacteraceae</taxon>
        <taxon>Sulfitobacter</taxon>
    </lineage>
</organism>
<evidence type="ECO:0000313" key="9">
    <source>
        <dbReference type="EMBL" id="EDQ03936.1"/>
    </source>
</evidence>
<evidence type="ECO:0000256" key="1">
    <source>
        <dbReference type="ARBA" id="ARBA00004651"/>
    </source>
</evidence>
<feature type="transmembrane region" description="Helical" evidence="8">
    <location>
        <begin position="514"/>
        <end position="534"/>
    </location>
</feature>
<gene>
    <name evidence="9" type="ORF">OIHEL45_00802</name>
</gene>
<dbReference type="PANTHER" id="PTHR30047">
    <property type="entry name" value="HIGH-AFFINITY CHOLINE TRANSPORT PROTEIN-RELATED"/>
    <property type="match status" value="1"/>
</dbReference>
<name>A0ABM9X3C3_9RHOB</name>
<keyword evidence="7 8" id="KW-0472">Membrane</keyword>
<dbReference type="RefSeq" id="WP_007120534.1">
    <property type="nucleotide sequence ID" value="NZ_ABID01000006.1"/>
</dbReference>
<protein>
    <submittedName>
        <fullName evidence="9">Choline/carnitine/betaine transport</fullName>
    </submittedName>
</protein>
<dbReference type="PANTHER" id="PTHR30047:SF7">
    <property type="entry name" value="HIGH-AFFINITY CHOLINE TRANSPORT PROTEIN"/>
    <property type="match status" value="1"/>
</dbReference>
<proteinExistence type="inferred from homology"/>
<accession>A0ABM9X3C3</accession>
<feature type="transmembrane region" description="Helical" evidence="8">
    <location>
        <begin position="489"/>
        <end position="508"/>
    </location>
</feature>
<evidence type="ECO:0000313" key="10">
    <source>
        <dbReference type="Proteomes" id="UP000003257"/>
    </source>
</evidence>
<reference evidence="9 10" key="1">
    <citation type="submission" date="2007-11" db="EMBL/GenBank/DDBJ databases">
        <authorList>
            <person name="Wagner-Dobler I."/>
            <person name="Ferriera S."/>
            <person name="Johnson J."/>
            <person name="Kravitz S."/>
            <person name="Beeson K."/>
            <person name="Sutton G."/>
            <person name="Rogers Y.-H."/>
            <person name="Friedman R."/>
            <person name="Frazier M."/>
            <person name="Venter J.C."/>
        </authorList>
    </citation>
    <scope>NUCLEOTIDE SEQUENCE [LARGE SCALE GENOMIC DNA]</scope>
    <source>
        <strain evidence="9 10">HEL-45</strain>
    </source>
</reference>
<dbReference type="InterPro" id="IPR000060">
    <property type="entry name" value="BCCT_transptr"/>
</dbReference>
<dbReference type="NCBIfam" id="TIGR00842">
    <property type="entry name" value="bcct"/>
    <property type="match status" value="1"/>
</dbReference>
<keyword evidence="4" id="KW-1003">Cell membrane</keyword>
<evidence type="ECO:0000256" key="3">
    <source>
        <dbReference type="ARBA" id="ARBA00022448"/>
    </source>
</evidence>
<dbReference type="EMBL" id="ABID01000006">
    <property type="protein sequence ID" value="EDQ03936.1"/>
    <property type="molecule type" value="Genomic_DNA"/>
</dbReference>
<comment type="similarity">
    <text evidence="2">Belongs to the BCCT transporter (TC 2.A.15) family.</text>
</comment>
<comment type="caution">
    <text evidence="9">The sequence shown here is derived from an EMBL/GenBank/DDBJ whole genome shotgun (WGS) entry which is preliminary data.</text>
</comment>
<dbReference type="Pfam" id="PF02028">
    <property type="entry name" value="BCCT"/>
    <property type="match status" value="1"/>
</dbReference>
<comment type="subcellular location">
    <subcellularLocation>
        <location evidence="1">Cell membrane</location>
        <topology evidence="1">Multi-pass membrane protein</topology>
    </subcellularLocation>
</comment>
<dbReference type="Proteomes" id="UP000003257">
    <property type="component" value="Unassembled WGS sequence"/>
</dbReference>
<sequence length="542" mass="58679">MTNPTPGTPPSDTNEIETDFEVGQDNIDGTLGPLGFDIHNPVFMVSGLTAVAFVLLTMLFPDQAGVLFLAVRDFATTKLDWLFMIIVNIFVIFCIALIFLPVSKVRLGGKDAVPEYSYPAWFAMLFAAGMGIGLLFFGVLEPVYHMNVSGPLGVPLPIAEDGSIIPENVEAARAMGLAATFYHWGLHGWAVYAIMALALALFTYNKGLPFSIRSCFYPILGDRVWGWPGHIIDILAVFATLFGLATSLGLGAQQANAGFNFAFGLEISTNAQVIIILLVTAVALVSVWRGLDGGVKILSEVNMVVAILFFLFVLFVGPTLVGLDGFWTGLVAYTQEIIPLSNPFGREDDAYRESWTAFYWAWWISWAPFVGMFIARVSRGRTVREFIICVLLIPSLIIFIWMGVFGGIAIEQILTSPETSLVKANVIDSYSPELSLFGMLNELPFTKVASTIAILLALVFFVTSSDSGSLVVDTITAGGKIDAPVPQRIFWCIVEGLIAIVLLIGGGLSALQAGVTATGVPFAILMLVMCYTVYKGLSSEPR</sequence>
<evidence type="ECO:0000256" key="7">
    <source>
        <dbReference type="ARBA" id="ARBA00023136"/>
    </source>
</evidence>
<evidence type="ECO:0000256" key="4">
    <source>
        <dbReference type="ARBA" id="ARBA00022475"/>
    </source>
</evidence>
<feature type="transmembrane region" description="Helical" evidence="8">
    <location>
        <begin position="120"/>
        <end position="140"/>
    </location>
</feature>
<feature type="transmembrane region" description="Helical" evidence="8">
    <location>
        <begin position="184"/>
        <end position="204"/>
    </location>
</feature>
<feature type="transmembrane region" description="Helical" evidence="8">
    <location>
        <begin position="271"/>
        <end position="291"/>
    </location>
</feature>
<evidence type="ECO:0000256" key="2">
    <source>
        <dbReference type="ARBA" id="ARBA00005658"/>
    </source>
</evidence>